<dbReference type="AlphaFoldDB" id="A0A5J4S2D3"/>
<proteinExistence type="predicted"/>
<gene>
    <name evidence="3" type="ORF">EZS27_011763</name>
</gene>
<evidence type="ECO:0000313" key="3">
    <source>
        <dbReference type="EMBL" id="KAA6340367.1"/>
    </source>
</evidence>
<dbReference type="EMBL" id="SNRY01000465">
    <property type="protein sequence ID" value="KAA6340367.1"/>
    <property type="molecule type" value="Genomic_DNA"/>
</dbReference>
<protein>
    <submittedName>
        <fullName evidence="3">Uncharacterized protein</fullName>
    </submittedName>
</protein>
<sequence>MEEKEKISIQTIQDAPYYFSHYANMARHNAFLIVNEINEKVFQRSATKEDELLRESFLVKPPRQQADIIGKIDSLLLHHFPFLAYYENKSAGSARVELKKYMDILNQFRNEVTHYKHPVEPKCIVNLQEVFSSAVEKVQERMIAFSEKDFEHLKPSSSDYRHYILTEAGINTLTDTGLYFFLCLFLEKKYAYKFLAGIKGFKNNTDHTHKVALEVFTQFCCRLPYSKSASSDIALDMLNELNRCPKALYQVIDNEQKELFTVKKEDIVETEQGTEDVPEPVMIRYDDRFPYFALRYFDESEALTDISFQLYLGRKHKKELHRKKLNGEMRTHNLLKEMHVFGKLADYQTEEMTKSFIESKAVEHYAPGYRIVNNRIGVLLKAPEKCSLTSSIPQKTNTAPSAILSTHELAALYLYNRLYKQGSADNSPASIIKKYIENFNRFIKDLQSGKSQPVESGGFRRMRNSNRDEEERLKLQKAKQELQKQLDVYELKVSYLPDACLEYLLSYKKDNKEFMLKDTFRKMWKNADEGLEKIRKKEEQKKEVKQEKLAQELAQDFVYLTPPHKELSENGTEKSVDKKINNMEFDVLKNMLTYFPLYKNRLKPYLNILKDTENKWQHPFLHLVLIYDFDSCNSLKDFYVRYYEYKKIWINKFIQQDKRKRWNLVPKQNVNDLIKKYDYFLKTTVKFKSAKEKEYSKDAIFLPKGLFDAHIAEAMKKQNYEVKETDNAAYFLKVYFDGKSQNYYSLPRYYDASAVGWLTHEARDILKRKIEETWETKNDEEFRNKLKKLSKDIRESETELLHQQTNDRTLFLMVNDLLSGNTNNYKDIVDLGYNNKSENSILNKLYPIKETIHDKIVTAELPIKRYGEFKRFMKDRRLPDLLGYYGEKEIPLKVLETEMETYDRMRKDAIEQIYNFEKLIYDNFESELKKSVDPSALYIDHNHYLNFVKQKFKLETVITEMQSESFRELRNKIEHNQFPPREDWIIDKISQDTTTTIITEKIMNLISTEYKKIWREVESTTSISDME</sequence>
<organism evidence="3">
    <name type="scientific">termite gut metagenome</name>
    <dbReference type="NCBI Taxonomy" id="433724"/>
    <lineage>
        <taxon>unclassified sequences</taxon>
        <taxon>metagenomes</taxon>
        <taxon>organismal metagenomes</taxon>
    </lineage>
</organism>
<comment type="caution">
    <text evidence="3">The sequence shown here is derived from an EMBL/GenBank/DDBJ whole genome shotgun (WGS) entry which is preliminary data.</text>
</comment>
<evidence type="ECO:0000256" key="2">
    <source>
        <dbReference type="SAM" id="MobiDB-lite"/>
    </source>
</evidence>
<name>A0A5J4S2D3_9ZZZZ</name>
<keyword evidence="1" id="KW-0175">Coiled coil</keyword>
<evidence type="ECO:0000256" key="1">
    <source>
        <dbReference type="SAM" id="Coils"/>
    </source>
</evidence>
<accession>A0A5J4S2D3</accession>
<feature type="region of interest" description="Disordered" evidence="2">
    <location>
        <begin position="449"/>
        <end position="469"/>
    </location>
</feature>
<feature type="coiled-coil region" evidence="1">
    <location>
        <begin position="779"/>
        <end position="806"/>
    </location>
</feature>
<feature type="coiled-coil region" evidence="1">
    <location>
        <begin position="527"/>
        <end position="555"/>
    </location>
</feature>
<reference evidence="3" key="1">
    <citation type="submission" date="2019-03" db="EMBL/GenBank/DDBJ databases">
        <title>Single cell metagenomics reveals metabolic interactions within the superorganism composed of flagellate Streblomastix strix and complex community of Bacteroidetes bacteria on its surface.</title>
        <authorList>
            <person name="Treitli S.C."/>
            <person name="Kolisko M."/>
            <person name="Husnik F."/>
            <person name="Keeling P."/>
            <person name="Hampl V."/>
        </authorList>
    </citation>
    <scope>NUCLEOTIDE SEQUENCE</scope>
    <source>
        <strain evidence="3">STM</strain>
    </source>
</reference>
<dbReference type="NCBIfam" id="NF038190">
    <property type="entry name" value="VI_Cas13b"/>
    <property type="match status" value="1"/>
</dbReference>